<keyword evidence="2" id="KW-0255">Endonuclease</keyword>
<evidence type="ECO:0000313" key="3">
    <source>
        <dbReference type="Proteomes" id="UP000032000"/>
    </source>
</evidence>
<sequence>MNYQKIHDSIINKAKLRGLDKSKLNFYSEKHHIIPKSIGGLDSDDNLVLLTASEHFVVHQLLSKIYKKLNTKQYYSLLCAAKQLTINGKYTSRNNKEYSWIRTQLSKTQSSLYSGKGNPFYGKTHSIETKKMWSEKRKGSGSATYGKRRPHVSKIISEMKRGPQWKYYDELKELWNSNGNIGYVKFRKLAIKLGYPDISYQKIIDDFRRV</sequence>
<gene>
    <name evidence="2" type="ORF">STP4a_026</name>
</gene>
<dbReference type="CDD" id="cd00085">
    <property type="entry name" value="HNHc"/>
    <property type="match status" value="1"/>
</dbReference>
<dbReference type="GeneID" id="23681045"/>
<evidence type="ECO:0000313" key="2">
    <source>
        <dbReference type="EMBL" id="AHJ86882.2"/>
    </source>
</evidence>
<dbReference type="Pfam" id="PF07460">
    <property type="entry name" value="NUMOD3"/>
    <property type="match status" value="1"/>
</dbReference>
<feature type="domain" description="HNH nuclease" evidence="1">
    <location>
        <begin position="5"/>
        <end position="56"/>
    </location>
</feature>
<dbReference type="GO" id="GO:0004519">
    <property type="term" value="F:endonuclease activity"/>
    <property type="evidence" value="ECO:0007669"/>
    <property type="project" value="UniProtKB-KW"/>
</dbReference>
<keyword evidence="2" id="KW-0378">Hydrolase</keyword>
<protein>
    <submittedName>
        <fullName evidence="2">Homing endonuclease</fullName>
    </submittedName>
</protein>
<proteinExistence type="predicted"/>
<dbReference type="InterPro" id="IPR003611">
    <property type="entry name" value="NUMOD3"/>
</dbReference>
<dbReference type="Proteomes" id="UP000032000">
    <property type="component" value="Segment"/>
</dbReference>
<dbReference type="SUPFAM" id="SSF64496">
    <property type="entry name" value="DNA-binding domain of intron-encoded endonucleases"/>
    <property type="match status" value="1"/>
</dbReference>
<dbReference type="SMART" id="SM00507">
    <property type="entry name" value="HNHc"/>
    <property type="match status" value="1"/>
</dbReference>
<name>A0A0B4L981_9CAUD</name>
<dbReference type="EMBL" id="KJ000058">
    <property type="protein sequence ID" value="AHJ86882.2"/>
    <property type="molecule type" value="Genomic_DNA"/>
</dbReference>
<dbReference type="KEGG" id="vg:23681045"/>
<keyword evidence="3" id="KW-1185">Reference proteome</keyword>
<dbReference type="GO" id="GO:0003677">
    <property type="term" value="F:DNA binding"/>
    <property type="evidence" value="ECO:0007669"/>
    <property type="project" value="InterPro"/>
</dbReference>
<evidence type="ECO:0000259" key="1">
    <source>
        <dbReference type="SMART" id="SM00507"/>
    </source>
</evidence>
<reference evidence="2" key="1">
    <citation type="submission" date="2015-06" db="EMBL/GenBank/DDBJ databases">
        <title>Genomic characterization of STP4-a, a novel T4 virulent phage infecting Salmonella.</title>
        <authorList>
            <person name="Li M."/>
            <person name="Wang J."/>
            <person name="Lin H."/>
            <person name="Han F."/>
        </authorList>
    </citation>
    <scope>NUCLEOTIDE SEQUENCE [LARGE SCALE GENOMIC DNA]</scope>
</reference>
<accession>A0A0B4L981</accession>
<organism evidence="2 3">
    <name type="scientific">Salmonella phage STP4-a</name>
    <dbReference type="NCBI Taxonomy" id="1445860"/>
    <lineage>
        <taxon>Viruses</taxon>
        <taxon>Duplodnaviria</taxon>
        <taxon>Heunggongvirae</taxon>
        <taxon>Uroviricota</taxon>
        <taxon>Caudoviricetes</taxon>
        <taxon>Pantevenvirales</taxon>
        <taxon>Straboviridae</taxon>
        <taxon>Tevenvirinae</taxon>
        <taxon>Gelderlandvirus</taxon>
        <taxon>Gelderlandvirus stp4a</taxon>
    </lineage>
</organism>
<keyword evidence="2" id="KW-0540">Nuclease</keyword>
<dbReference type="RefSeq" id="YP_009126235.2">
    <property type="nucleotide sequence ID" value="NC_026607.2"/>
</dbReference>
<dbReference type="InterPro" id="IPR003615">
    <property type="entry name" value="HNH_nuc"/>
</dbReference>